<protein>
    <submittedName>
        <fullName evidence="1">Uncharacterized protein</fullName>
    </submittedName>
</protein>
<accession>A0A6A6UZY9</accession>
<proteinExistence type="predicted"/>
<organism evidence="1 2">
    <name type="scientific">Sporormia fimetaria CBS 119925</name>
    <dbReference type="NCBI Taxonomy" id="1340428"/>
    <lineage>
        <taxon>Eukaryota</taxon>
        <taxon>Fungi</taxon>
        <taxon>Dikarya</taxon>
        <taxon>Ascomycota</taxon>
        <taxon>Pezizomycotina</taxon>
        <taxon>Dothideomycetes</taxon>
        <taxon>Pleosporomycetidae</taxon>
        <taxon>Pleosporales</taxon>
        <taxon>Sporormiaceae</taxon>
        <taxon>Sporormia</taxon>
    </lineage>
</organism>
<evidence type="ECO:0000313" key="2">
    <source>
        <dbReference type="Proteomes" id="UP000799440"/>
    </source>
</evidence>
<dbReference type="Proteomes" id="UP000799440">
    <property type="component" value="Unassembled WGS sequence"/>
</dbReference>
<sequence length="158" mass="17558">MRRRIGAASELATVVGIDGRCGKAASSLECSTVDRSRSQPCDGQQLKFGICCCWLVLHVVVPNPPFTPRDVMAPHGSFIPPDSLYLLGSISVLRPPKCKNRSMAKRNLSTKPRVLPVDRSKRLHKITHYAKSRSMLPRARRIGTCVHDLYRINVYGSC</sequence>
<reference evidence="1" key="1">
    <citation type="journal article" date="2020" name="Stud. Mycol.">
        <title>101 Dothideomycetes genomes: a test case for predicting lifestyles and emergence of pathogens.</title>
        <authorList>
            <person name="Haridas S."/>
            <person name="Albert R."/>
            <person name="Binder M."/>
            <person name="Bloem J."/>
            <person name="Labutti K."/>
            <person name="Salamov A."/>
            <person name="Andreopoulos B."/>
            <person name="Baker S."/>
            <person name="Barry K."/>
            <person name="Bills G."/>
            <person name="Bluhm B."/>
            <person name="Cannon C."/>
            <person name="Castanera R."/>
            <person name="Culley D."/>
            <person name="Daum C."/>
            <person name="Ezra D."/>
            <person name="Gonzalez J."/>
            <person name="Henrissat B."/>
            <person name="Kuo A."/>
            <person name="Liang C."/>
            <person name="Lipzen A."/>
            <person name="Lutzoni F."/>
            <person name="Magnuson J."/>
            <person name="Mondo S."/>
            <person name="Nolan M."/>
            <person name="Ohm R."/>
            <person name="Pangilinan J."/>
            <person name="Park H.-J."/>
            <person name="Ramirez L."/>
            <person name="Alfaro M."/>
            <person name="Sun H."/>
            <person name="Tritt A."/>
            <person name="Yoshinaga Y."/>
            <person name="Zwiers L.-H."/>
            <person name="Turgeon B."/>
            <person name="Goodwin S."/>
            <person name="Spatafora J."/>
            <person name="Crous P."/>
            <person name="Grigoriev I."/>
        </authorList>
    </citation>
    <scope>NUCLEOTIDE SEQUENCE</scope>
    <source>
        <strain evidence="1">CBS 119925</strain>
    </source>
</reference>
<gene>
    <name evidence="1" type="ORF">M011DRAFT_471758</name>
</gene>
<dbReference type="AlphaFoldDB" id="A0A6A6UZY9"/>
<dbReference type="EMBL" id="MU006601">
    <property type="protein sequence ID" value="KAF2743044.1"/>
    <property type="molecule type" value="Genomic_DNA"/>
</dbReference>
<name>A0A6A6UZY9_9PLEO</name>
<evidence type="ECO:0000313" key="1">
    <source>
        <dbReference type="EMBL" id="KAF2743044.1"/>
    </source>
</evidence>
<keyword evidence="2" id="KW-1185">Reference proteome</keyword>